<dbReference type="Pfam" id="PF03992">
    <property type="entry name" value="ABM"/>
    <property type="match status" value="1"/>
</dbReference>
<proteinExistence type="predicted"/>
<keyword evidence="3" id="KW-1185">Reference proteome</keyword>
<name>A0AA41R177_9BACT</name>
<comment type="caution">
    <text evidence="2">The sequence shown here is derived from an EMBL/GenBank/DDBJ whole genome shotgun (WGS) entry which is preliminary data.</text>
</comment>
<gene>
    <name evidence="2" type="ORF">MRX98_10495</name>
</gene>
<organism evidence="2 3">
    <name type="scientific">Desulfatitalea alkaliphila</name>
    <dbReference type="NCBI Taxonomy" id="2929485"/>
    <lineage>
        <taxon>Bacteria</taxon>
        <taxon>Pseudomonadati</taxon>
        <taxon>Thermodesulfobacteriota</taxon>
        <taxon>Desulfobacteria</taxon>
        <taxon>Desulfobacterales</taxon>
        <taxon>Desulfosarcinaceae</taxon>
        <taxon>Desulfatitalea</taxon>
    </lineage>
</organism>
<reference evidence="2" key="1">
    <citation type="submission" date="2022-04" db="EMBL/GenBank/DDBJ databases">
        <title>Desulfatitalea alkaliphila sp. nov., a novel anaerobic sulfate-reducing bacterium isolated from terrestrial mud volcano, Taman Peninsula, Russia.</title>
        <authorList>
            <person name="Khomyakova M.A."/>
            <person name="Merkel A.Y."/>
            <person name="Slobodkin A.I."/>
        </authorList>
    </citation>
    <scope>NUCLEOTIDE SEQUENCE</scope>
    <source>
        <strain evidence="2">M08but</strain>
    </source>
</reference>
<sequence>MTIRVLMTRRIPELTSGMDLAVLPRLNELLIHLRGMASEQPGYISGETMHNVEDPSEYLVIGTWKSLEAWRKWRNNSRRAAIQAEIDDLLGAPTAYKVYGYE</sequence>
<evidence type="ECO:0000313" key="3">
    <source>
        <dbReference type="Proteomes" id="UP001165427"/>
    </source>
</evidence>
<dbReference type="Proteomes" id="UP001165427">
    <property type="component" value="Unassembled WGS sequence"/>
</dbReference>
<dbReference type="InterPro" id="IPR007138">
    <property type="entry name" value="ABM_dom"/>
</dbReference>
<feature type="domain" description="ABM" evidence="1">
    <location>
        <begin position="6"/>
        <end position="99"/>
    </location>
</feature>
<dbReference type="SUPFAM" id="SSF54909">
    <property type="entry name" value="Dimeric alpha+beta barrel"/>
    <property type="match status" value="1"/>
</dbReference>
<dbReference type="InterPro" id="IPR011008">
    <property type="entry name" value="Dimeric_a/b-barrel"/>
</dbReference>
<dbReference type="AlphaFoldDB" id="A0AA41R177"/>
<accession>A0AA41R177</accession>
<dbReference type="Gene3D" id="3.30.70.100">
    <property type="match status" value="1"/>
</dbReference>
<keyword evidence="2" id="KW-0560">Oxidoreductase</keyword>
<dbReference type="PROSITE" id="PS51725">
    <property type="entry name" value="ABM"/>
    <property type="match status" value="1"/>
</dbReference>
<dbReference type="RefSeq" id="WP_246906984.1">
    <property type="nucleotide sequence ID" value="NZ_JALJRB010000009.1"/>
</dbReference>
<dbReference type="EMBL" id="JALJRB010000009">
    <property type="protein sequence ID" value="MCJ8501002.1"/>
    <property type="molecule type" value="Genomic_DNA"/>
</dbReference>
<protein>
    <submittedName>
        <fullName evidence="2">Antibiotic biosynthesis monooxygenase</fullName>
    </submittedName>
</protein>
<evidence type="ECO:0000313" key="2">
    <source>
        <dbReference type="EMBL" id="MCJ8501002.1"/>
    </source>
</evidence>
<keyword evidence="2" id="KW-0503">Monooxygenase</keyword>
<dbReference type="GO" id="GO:0004497">
    <property type="term" value="F:monooxygenase activity"/>
    <property type="evidence" value="ECO:0007669"/>
    <property type="project" value="UniProtKB-KW"/>
</dbReference>
<evidence type="ECO:0000259" key="1">
    <source>
        <dbReference type="PROSITE" id="PS51725"/>
    </source>
</evidence>